<dbReference type="PROSITE" id="PS00758">
    <property type="entry name" value="ARGE_DAPE_CPG2_1"/>
    <property type="match status" value="1"/>
</dbReference>
<dbReference type="EMBL" id="GL629801">
    <property type="protein sequence ID" value="EFX00182.1"/>
    <property type="molecule type" value="Genomic_DNA"/>
</dbReference>
<evidence type="ECO:0000256" key="4">
    <source>
        <dbReference type="ARBA" id="ARBA00022801"/>
    </source>
</evidence>
<dbReference type="CDD" id="cd05674">
    <property type="entry name" value="M20_yscS"/>
    <property type="match status" value="1"/>
</dbReference>
<evidence type="ECO:0000256" key="2">
    <source>
        <dbReference type="ARBA" id="ARBA00022670"/>
    </source>
</evidence>
<accession>F0XNV2</accession>
<sequence>MKAPFSLQQPKDPRRSIWQVNEDPEKLDRMYEKLVGRDLTRTLPDELKWLAVTHKSFDNGRRGFNTRLAFYGRMIVALEATRAIMGSPAEGIEAPDPYGRQPFENAALSNPENLESSGITVVLTSTVFSIIGAVSLHHGADVASRVVGERIFKRISVFHMELVGTGNIFFVLEHVLTSGQVPFRCELPPVVAPNGDGLASADELFSGPEALKLQVQRHSAIVRVPSVSYDDLGEVDEDPRWLVFHELHRLLEELFPAVHAKMSLVKVNRFGLVYTLEGSDPSLKRLMLAAHQDVVPVADASTWTYPPFSGHFDGRWLWGRGASDDKNSLTGLMSVMETLLSNETWVPRRGIVLAFGFDEECSGRRGAGIIASYLEERFGRNSMALILDEGGMGISAGGNNTLYALPAVMEKGHVDVIYALHVQGGHSSMPFPHTGIGIIAEIVSTLEAHPYSPKLISGSPVHNHLICRARYSPADDPELTHLIAKGDLAAIAKRLATSDLATNFRLQTSQSVDLIAGGVKINAMPELITLGVNYRVSPHNSIDEIKKTTVKLIQPIASKYGLSLKAFEDTASKPAAGSSDSMLDPGYTKTVHPLYEVDYSGTLILTTQQATPVAPVSPTTGPVWDLFSGTIQHTFSFENGTVVPVGEIMTDLTPNIYRWVPVRDGYRKNMHTIDERVDMYAHLEVVKFYYNLIRNFDASVA</sequence>
<dbReference type="InParanoid" id="F0XNV2"/>
<dbReference type="GO" id="GO:0006396">
    <property type="term" value="P:RNA processing"/>
    <property type="evidence" value="ECO:0007669"/>
    <property type="project" value="InterPro"/>
</dbReference>
<dbReference type="Pfam" id="PF07687">
    <property type="entry name" value="M20_dimer"/>
    <property type="match status" value="1"/>
</dbReference>
<dbReference type="Gene3D" id="3.30.70.360">
    <property type="match status" value="1"/>
</dbReference>
<dbReference type="GO" id="GO:0046872">
    <property type="term" value="F:metal ion binding"/>
    <property type="evidence" value="ECO:0007669"/>
    <property type="project" value="UniProtKB-KW"/>
</dbReference>
<dbReference type="GO" id="GO:0051603">
    <property type="term" value="P:proteolysis involved in protein catabolic process"/>
    <property type="evidence" value="ECO:0007669"/>
    <property type="project" value="TreeGrafter"/>
</dbReference>
<reference evidence="7 8" key="1">
    <citation type="journal article" date="2011" name="Proc. Natl. Acad. Sci. U.S.A.">
        <title>Genome and transcriptome analyses of the mountain pine beetle-fungal symbiont Grosmannia clavigera, a lodgepole pine pathogen.</title>
        <authorList>
            <person name="DiGuistini S."/>
            <person name="Wang Y."/>
            <person name="Liao N.Y."/>
            <person name="Taylor G."/>
            <person name="Tanguay P."/>
            <person name="Feau N."/>
            <person name="Henrissat B."/>
            <person name="Chan S.K."/>
            <person name="Hesse-Orce U."/>
            <person name="Alamouti S.M."/>
            <person name="Tsui C.K.M."/>
            <person name="Docking R.T."/>
            <person name="Levasseur A."/>
            <person name="Haridas S."/>
            <person name="Robertson G."/>
            <person name="Birol I."/>
            <person name="Holt R.A."/>
            <person name="Marra M.A."/>
            <person name="Hamelin R.C."/>
            <person name="Hirst M."/>
            <person name="Jones S.J.M."/>
            <person name="Bohlmann J."/>
            <person name="Breuil C."/>
        </authorList>
    </citation>
    <scope>NUCLEOTIDE SEQUENCE [LARGE SCALE GENOMIC DNA]</scope>
    <source>
        <strain evidence="8">kw1407 / UAMH 11150</strain>
    </source>
</reference>
<dbReference type="OrthoDB" id="3064516at2759"/>
<dbReference type="Gene3D" id="1.10.1520.10">
    <property type="entry name" value="Ribonuclease III domain"/>
    <property type="match status" value="1"/>
</dbReference>
<dbReference type="InterPro" id="IPR036389">
    <property type="entry name" value="RNase_III_sf"/>
</dbReference>
<dbReference type="InterPro" id="IPR011650">
    <property type="entry name" value="Peptidase_M20_dimer"/>
</dbReference>
<evidence type="ECO:0000313" key="8">
    <source>
        <dbReference type="Proteomes" id="UP000007796"/>
    </source>
</evidence>
<gene>
    <name evidence="7" type="ORF">CMQ_7184</name>
</gene>
<dbReference type="eggNOG" id="KOG2275">
    <property type="taxonomic scope" value="Eukaryota"/>
</dbReference>
<keyword evidence="2" id="KW-0645">Protease</keyword>
<dbReference type="SUPFAM" id="SSF55031">
    <property type="entry name" value="Bacterial exopeptidase dimerisation domain"/>
    <property type="match status" value="1"/>
</dbReference>
<dbReference type="STRING" id="655863.F0XNV2"/>
<evidence type="ECO:0000259" key="6">
    <source>
        <dbReference type="Pfam" id="PF07687"/>
    </source>
</evidence>
<dbReference type="InterPro" id="IPR047177">
    <property type="entry name" value="Pept_M20A"/>
</dbReference>
<comment type="similarity">
    <text evidence="1">Belongs to the peptidase M20A family.</text>
</comment>
<evidence type="ECO:0000256" key="3">
    <source>
        <dbReference type="ARBA" id="ARBA00022723"/>
    </source>
</evidence>
<dbReference type="InterPro" id="IPR002933">
    <property type="entry name" value="Peptidase_M20"/>
</dbReference>
<dbReference type="SUPFAM" id="SSF53187">
    <property type="entry name" value="Zn-dependent exopeptidases"/>
    <property type="match status" value="1"/>
</dbReference>
<evidence type="ECO:0000256" key="1">
    <source>
        <dbReference type="ARBA" id="ARBA00006247"/>
    </source>
</evidence>
<feature type="domain" description="Peptidase M20 dimerisation" evidence="6">
    <location>
        <begin position="411"/>
        <end position="559"/>
    </location>
</feature>
<dbReference type="PANTHER" id="PTHR45962">
    <property type="entry name" value="N-FATTY-ACYL-AMINO ACID SYNTHASE/HYDROLASE PM20D1"/>
    <property type="match status" value="1"/>
</dbReference>
<organism evidence="8">
    <name type="scientific">Grosmannia clavigera (strain kw1407 / UAMH 11150)</name>
    <name type="common">Blue stain fungus</name>
    <name type="synonym">Graphiocladiella clavigera</name>
    <dbReference type="NCBI Taxonomy" id="655863"/>
    <lineage>
        <taxon>Eukaryota</taxon>
        <taxon>Fungi</taxon>
        <taxon>Dikarya</taxon>
        <taxon>Ascomycota</taxon>
        <taxon>Pezizomycotina</taxon>
        <taxon>Sordariomycetes</taxon>
        <taxon>Sordariomycetidae</taxon>
        <taxon>Ophiostomatales</taxon>
        <taxon>Ophiostomataceae</taxon>
        <taxon>Leptographium</taxon>
    </lineage>
</organism>
<dbReference type="InterPro" id="IPR001261">
    <property type="entry name" value="ArgE/DapE_CS"/>
</dbReference>
<proteinExistence type="inferred from homology"/>
<dbReference type="Pfam" id="PF01546">
    <property type="entry name" value="Peptidase_M20"/>
    <property type="match status" value="1"/>
</dbReference>
<protein>
    <submittedName>
        <fullName evidence="7">Vacuolar carboxypeptidase</fullName>
    </submittedName>
</protein>
<keyword evidence="5" id="KW-0862">Zinc</keyword>
<dbReference type="GeneID" id="25980700"/>
<keyword evidence="8" id="KW-1185">Reference proteome</keyword>
<dbReference type="Proteomes" id="UP000007796">
    <property type="component" value="Unassembled WGS sequence"/>
</dbReference>
<evidence type="ECO:0000313" key="7">
    <source>
        <dbReference type="EMBL" id="EFX00182.1"/>
    </source>
</evidence>
<keyword evidence="7" id="KW-0121">Carboxypeptidase</keyword>
<dbReference type="InterPro" id="IPR036264">
    <property type="entry name" value="Bact_exopeptidase_dim_dom"/>
</dbReference>
<evidence type="ECO:0000256" key="5">
    <source>
        <dbReference type="ARBA" id="ARBA00022833"/>
    </source>
</evidence>
<dbReference type="HOGENOM" id="CLU_021802_11_0_1"/>
<keyword evidence="4" id="KW-0378">Hydrolase</keyword>
<dbReference type="GO" id="GO:0004180">
    <property type="term" value="F:carboxypeptidase activity"/>
    <property type="evidence" value="ECO:0007669"/>
    <property type="project" value="UniProtKB-KW"/>
</dbReference>
<dbReference type="GO" id="GO:0004525">
    <property type="term" value="F:ribonuclease III activity"/>
    <property type="evidence" value="ECO:0007669"/>
    <property type="project" value="InterPro"/>
</dbReference>
<dbReference type="Gene3D" id="3.40.630.10">
    <property type="entry name" value="Zn peptidases"/>
    <property type="match status" value="1"/>
</dbReference>
<dbReference type="RefSeq" id="XP_014169664.1">
    <property type="nucleotide sequence ID" value="XM_014314189.1"/>
</dbReference>
<dbReference type="GO" id="GO:0000328">
    <property type="term" value="C:fungal-type vacuole lumen"/>
    <property type="evidence" value="ECO:0007669"/>
    <property type="project" value="TreeGrafter"/>
</dbReference>
<keyword evidence="3" id="KW-0479">Metal-binding</keyword>
<name>F0XNV2_GROCL</name>
<dbReference type="PANTHER" id="PTHR45962:SF1">
    <property type="entry name" value="N-FATTY-ACYL-AMINO ACID SYNTHASE_HYDROLASE PM20D1"/>
    <property type="match status" value="1"/>
</dbReference>
<dbReference type="AlphaFoldDB" id="F0XNV2"/>